<feature type="transmembrane region" description="Helical" evidence="1">
    <location>
        <begin position="48"/>
        <end position="72"/>
    </location>
</feature>
<keyword evidence="1" id="KW-0472">Membrane</keyword>
<dbReference type="AlphaFoldDB" id="A0A4S2PWT9"/>
<organism evidence="2 3">
    <name type="scientific">Rodentibacter pneumotropicus</name>
    <dbReference type="NCBI Taxonomy" id="758"/>
    <lineage>
        <taxon>Bacteria</taxon>
        <taxon>Pseudomonadati</taxon>
        <taxon>Pseudomonadota</taxon>
        <taxon>Gammaproteobacteria</taxon>
        <taxon>Pasteurellales</taxon>
        <taxon>Pasteurellaceae</taxon>
        <taxon>Rodentibacter</taxon>
    </lineage>
</organism>
<feature type="transmembrane region" description="Helical" evidence="1">
    <location>
        <begin position="20"/>
        <end position="42"/>
    </location>
</feature>
<sequence length="77" mass="8595">MSIAKKLKFQDLKKGTASLLKGLVSVVIGGGLIINEFLNYFSSIENKWILWILSSVLVIYGLVKMFTGWVVFQSANQ</sequence>
<evidence type="ECO:0000256" key="1">
    <source>
        <dbReference type="SAM" id="Phobius"/>
    </source>
</evidence>
<keyword evidence="1" id="KW-1133">Transmembrane helix</keyword>
<name>A0A4S2PWT9_9PAST</name>
<dbReference type="EMBL" id="QXNI01000045">
    <property type="protein sequence ID" value="THA08492.1"/>
    <property type="molecule type" value="Genomic_DNA"/>
</dbReference>
<proteinExistence type="predicted"/>
<reference evidence="2 3" key="1">
    <citation type="journal article" date="2019" name="Vet. Microbiol.">
        <title>Development of multi locus sequence typing (MLST) of Rodentibacter pneumotropicus.</title>
        <authorList>
            <person name="Adhikary S."/>
            <person name="Bisgaard M."/>
            <person name="Boot R."/>
            <person name="Benga L."/>
            <person name="Nicklas W."/>
            <person name="Christensen H."/>
        </authorList>
    </citation>
    <scope>NUCLEOTIDE SEQUENCE [LARGE SCALE GENOMIC DNA]</scope>
    <source>
        <strain evidence="2 3">Ac84</strain>
    </source>
</reference>
<comment type="caution">
    <text evidence="2">The sequence shown here is derived from an EMBL/GenBank/DDBJ whole genome shotgun (WGS) entry which is preliminary data.</text>
</comment>
<accession>A0A4S2PWT9</accession>
<protein>
    <submittedName>
        <fullName evidence="2">Uncharacterized protein</fullName>
    </submittedName>
</protein>
<evidence type="ECO:0000313" key="2">
    <source>
        <dbReference type="EMBL" id="THA08492.1"/>
    </source>
</evidence>
<keyword evidence="1" id="KW-0812">Transmembrane</keyword>
<dbReference type="RefSeq" id="WP_136123755.1">
    <property type="nucleotide sequence ID" value="NZ_QXNI01000045.1"/>
</dbReference>
<gene>
    <name evidence="2" type="ORF">D3M78_07830</name>
</gene>
<dbReference type="Proteomes" id="UP000306758">
    <property type="component" value="Unassembled WGS sequence"/>
</dbReference>
<evidence type="ECO:0000313" key="3">
    <source>
        <dbReference type="Proteomes" id="UP000306758"/>
    </source>
</evidence>
<feature type="non-terminal residue" evidence="2">
    <location>
        <position position="77"/>
    </location>
</feature>